<reference evidence="1" key="1">
    <citation type="journal article" date="2021" name="Proc. Natl. Acad. Sci. U.S.A.">
        <title>A Catalog of Tens of Thousands of Viruses from Human Metagenomes Reveals Hidden Associations with Chronic Diseases.</title>
        <authorList>
            <person name="Tisza M.J."/>
            <person name="Buck C.B."/>
        </authorList>
    </citation>
    <scope>NUCLEOTIDE SEQUENCE</scope>
    <source>
        <strain evidence="1">CtFNi10</strain>
    </source>
</reference>
<evidence type="ECO:0000313" key="1">
    <source>
        <dbReference type="EMBL" id="DAF86741.1"/>
    </source>
</evidence>
<proteinExistence type="predicted"/>
<dbReference type="EMBL" id="BK015952">
    <property type="protein sequence ID" value="DAF86741.1"/>
    <property type="molecule type" value="Genomic_DNA"/>
</dbReference>
<accession>A0A8S5TWZ5</accession>
<dbReference type="InterPro" id="IPR009752">
    <property type="entry name" value="Phage_Mu_GpJ"/>
</dbReference>
<protein>
    <submittedName>
        <fullName evidence="1">Head to tail adaptor</fullName>
    </submittedName>
</protein>
<organism evidence="1">
    <name type="scientific">Myoviridae sp. ctFNi10</name>
    <dbReference type="NCBI Taxonomy" id="2825067"/>
    <lineage>
        <taxon>Viruses</taxon>
        <taxon>Duplodnaviria</taxon>
        <taxon>Heunggongvirae</taxon>
        <taxon>Uroviricota</taxon>
        <taxon>Caudoviricetes</taxon>
    </lineage>
</organism>
<dbReference type="Pfam" id="PF07030">
    <property type="entry name" value="Phage_Mu_Gp36"/>
    <property type="match status" value="1"/>
</dbReference>
<name>A0A8S5TWZ5_9CAUD</name>
<sequence length="140" mass="16113">MYITEQDYRTAIDEREQAIISRYPEEWMQAEEVAAEIAAGYLRSRYDVKAAYAKVGGERNPRLVLSIVHIALYQMVHRLPQAMGYERWKDRYDEAIAWLEDIQAGKTNPDLPLLTDQTSGKPLPSGALRFGSIDKSTYHY</sequence>